<sequence>MFLLYKMYSLGSGMDDGATELFTQNKHRYKPVVLDLLNADNPNTYKARASFLFAELLLDDPDINKKIQEISQNHANKHIRCFWFDVLNNRFEHVRISGNEDDKFAAYVIKDKGSKCE</sequence>
<proteinExistence type="predicted"/>
<protein>
    <recommendedName>
        <fullName evidence="3">HEAT repeat domain-containing protein</fullName>
    </recommendedName>
</protein>
<evidence type="ECO:0008006" key="3">
    <source>
        <dbReference type="Google" id="ProtNLM"/>
    </source>
</evidence>
<reference evidence="2" key="1">
    <citation type="journal article" date="2019" name="Int. J. Syst. Evol. Microbiol.">
        <title>The Global Catalogue of Microorganisms (GCM) 10K type strain sequencing project: providing services to taxonomists for standard genome sequencing and annotation.</title>
        <authorList>
            <consortium name="The Broad Institute Genomics Platform"/>
            <consortium name="The Broad Institute Genome Sequencing Center for Infectious Disease"/>
            <person name="Wu L."/>
            <person name="Ma J."/>
        </authorList>
    </citation>
    <scope>NUCLEOTIDE SEQUENCE [LARGE SCALE GENOMIC DNA]</scope>
    <source>
        <strain evidence="2">CGMCC 1.15394</strain>
    </source>
</reference>
<keyword evidence="2" id="KW-1185">Reference proteome</keyword>
<gene>
    <name evidence="1" type="ORF">GCM10008027_20540</name>
</gene>
<name>A0ABQ1THF0_9GAMM</name>
<dbReference type="EMBL" id="BMIT01000006">
    <property type="protein sequence ID" value="GGE95472.1"/>
    <property type="molecule type" value="Genomic_DNA"/>
</dbReference>
<comment type="caution">
    <text evidence="1">The sequence shown here is derived from an EMBL/GenBank/DDBJ whole genome shotgun (WGS) entry which is preliminary data.</text>
</comment>
<dbReference type="Proteomes" id="UP000638462">
    <property type="component" value="Unassembled WGS sequence"/>
</dbReference>
<evidence type="ECO:0000313" key="1">
    <source>
        <dbReference type="EMBL" id="GGE95472.1"/>
    </source>
</evidence>
<organism evidence="1 2">
    <name type="scientific">Pseudoalteromonas gelatinilytica</name>
    <dbReference type="NCBI Taxonomy" id="1703256"/>
    <lineage>
        <taxon>Bacteria</taxon>
        <taxon>Pseudomonadati</taxon>
        <taxon>Pseudomonadota</taxon>
        <taxon>Gammaproteobacteria</taxon>
        <taxon>Alteromonadales</taxon>
        <taxon>Pseudoalteromonadaceae</taxon>
        <taxon>Pseudoalteromonas</taxon>
    </lineage>
</organism>
<evidence type="ECO:0000313" key="2">
    <source>
        <dbReference type="Proteomes" id="UP000638462"/>
    </source>
</evidence>
<accession>A0ABQ1THF0</accession>